<evidence type="ECO:0000313" key="3">
    <source>
        <dbReference type="Proteomes" id="UP000335538"/>
    </source>
</evidence>
<dbReference type="RefSeq" id="WP_150809498.1">
    <property type="nucleotide sequence ID" value="NZ_CABPSR010000005.1"/>
</dbReference>
<proteinExistence type="predicted"/>
<organism evidence="2 3">
    <name type="scientific">Pandoraea sputorum</name>
    <dbReference type="NCBI Taxonomy" id="93222"/>
    <lineage>
        <taxon>Bacteria</taxon>
        <taxon>Pseudomonadati</taxon>
        <taxon>Pseudomonadota</taxon>
        <taxon>Betaproteobacteria</taxon>
        <taxon>Burkholderiales</taxon>
        <taxon>Burkholderiaceae</taxon>
        <taxon>Pandoraea</taxon>
    </lineage>
</organism>
<dbReference type="AlphaFoldDB" id="A0A5E5B443"/>
<dbReference type="InterPro" id="IPR051553">
    <property type="entry name" value="Ran_GTPase-activating"/>
</dbReference>
<accession>A0A5E5B443</accession>
<feature type="region of interest" description="Disordered" evidence="1">
    <location>
        <begin position="1"/>
        <end position="43"/>
    </location>
</feature>
<dbReference type="SUPFAM" id="SSF50985">
    <property type="entry name" value="RCC1/BLIP-II"/>
    <property type="match status" value="1"/>
</dbReference>
<dbReference type="PANTHER" id="PTHR45982">
    <property type="entry name" value="REGULATOR OF CHROMOSOME CONDENSATION"/>
    <property type="match status" value="1"/>
</dbReference>
<evidence type="ECO:0000256" key="1">
    <source>
        <dbReference type="SAM" id="MobiDB-lite"/>
    </source>
</evidence>
<dbReference type="PANTHER" id="PTHR45982:SF1">
    <property type="entry name" value="REGULATOR OF CHROMOSOME CONDENSATION"/>
    <property type="match status" value="1"/>
</dbReference>
<dbReference type="Proteomes" id="UP000335538">
    <property type="component" value="Unassembled WGS sequence"/>
</dbReference>
<dbReference type="Gene3D" id="2.130.10.30">
    <property type="entry name" value="Regulator of chromosome condensation 1/beta-lactamase-inhibitor protein II"/>
    <property type="match status" value="2"/>
</dbReference>
<name>A0A5E5B443_9BURK</name>
<sequence>MDTKSKSPGVSARALPGRASAEDDGTLDPPQIEGVTDGKLDPALVPDGPKFTIPEWPGMAVGDRLEWFWLGTSVGGQDSGDGSVDSVGDVVVTVSRIVLEINANGGDTVTAVYAVTPQGGARETSRSTLVEVQPLNDDGNLPAPVVLEAQDGVLNPDDLTIDATLEVAPYDGMAAGDVVWAYFGEGTAGEFVDDFFISENSIGKPVEFYVPKANVVALDGANVTVYYKVVRQAGGTDFSDELVLKVGEPVAEPLWPAPHVQEADGDYLPEDAYQRGVRTVVPQHAEMQPGDEIHMYWGLEDDPRHYSDRVEVSVPMDFPFRMTKADVEPWKGEVVPVYYTITRGATVIRSEVLMLGVAVEPQKLPLPVMPQRDENGELNLTGIGRYADVVVPVYEGMHSGDVVYIDWGAGAGQGGLTLTNQVSDATVGQPVEDYFDPDDLVPFIGMEMPLTYRVRGELVNDRSEALMVKVVREASTLEPPRVPAVVDGKLDPRHATGGLEVIVPRSADMAQGNMIRLKWQSTNGGADYTPDVPVGGTGDIKFTVPYDIVEQGIDSTVTVSYDVLVGGEVVASGGSASFTIEESELPAVVVLEADDGNLDPDDVPSAGATVYIDDTAVFALDDIVTVTWKGPPDYTTDPYTIKSTDVGNALELRIPKATVEQSNGAVVEVAYTIVRKASGLTEESPPATYTVGRELASGDLIVLGARNGDFDKRSSRASKYLRAVSAATREDIVAEWRYSGDTTSVSGSSFLDSEPWRLLHVRTESASTSILPLHLAGTGVNSVNDTGAAAYGALFDTSGPYAWGSEDHGGKIDTSLMGLDGVQLSTTFYAVALRLVDGRAVMWGDPASGGPITPYPSNVARICGNIAAFAYVRNDGTLGAWGNSAGAGEVEGDALTVTDADTVIPNSHAFCCLRKNGQMVTWGAEVNGGVLPDLIKNETVVGVRGGMQAFCALRPNNTLIAWGNEANGGKLNDDVAAARDIVELAAATDGAFAVITSERKVMAWGVEAAGGVVPEAVKLLDDIVEVVANARVFCARRADGRVVTWGGTGATDDHGYPLPDHLALEKFVQITASGGAFAGLKRDGTVLTWGHPLLGGDSTSVQPKLVNIRAVYANSQGFAAIPATGGVVSWGIAGGGGTPTPGQQQLLNQYIRYEVDGKAVSITSPQGRALAAYRQRQAALAKA</sequence>
<dbReference type="EMBL" id="CABPSR010000005">
    <property type="protein sequence ID" value="VVE80058.1"/>
    <property type="molecule type" value="Genomic_DNA"/>
</dbReference>
<gene>
    <name evidence="2" type="ORF">PSP31121_02473</name>
</gene>
<dbReference type="InterPro" id="IPR009091">
    <property type="entry name" value="RCC1/BLIP-II"/>
</dbReference>
<protein>
    <submittedName>
        <fullName evidence="2">Uncharacterized protein</fullName>
    </submittedName>
</protein>
<reference evidence="2 3" key="1">
    <citation type="submission" date="2019-08" db="EMBL/GenBank/DDBJ databases">
        <authorList>
            <person name="Peeters C."/>
        </authorList>
    </citation>
    <scope>NUCLEOTIDE SEQUENCE [LARGE SCALE GENOMIC DNA]</scope>
    <source>
        <strain evidence="2 3">LMG 31121</strain>
    </source>
</reference>
<evidence type="ECO:0000313" key="2">
    <source>
        <dbReference type="EMBL" id="VVE80058.1"/>
    </source>
</evidence>